<feature type="transmembrane region" description="Helical" evidence="2">
    <location>
        <begin position="21"/>
        <end position="37"/>
    </location>
</feature>
<feature type="coiled-coil region" evidence="1">
    <location>
        <begin position="77"/>
        <end position="107"/>
    </location>
</feature>
<proteinExistence type="predicted"/>
<keyword evidence="1" id="KW-0175">Coiled coil</keyword>
<name>A0A9D1I504_9FIRM</name>
<keyword evidence="2" id="KW-0812">Transmembrane</keyword>
<dbReference type="AlphaFoldDB" id="A0A9D1I504"/>
<evidence type="ECO:0000313" key="3">
    <source>
        <dbReference type="EMBL" id="HIU28037.1"/>
    </source>
</evidence>
<reference evidence="3" key="1">
    <citation type="submission" date="2020-10" db="EMBL/GenBank/DDBJ databases">
        <authorList>
            <person name="Gilroy R."/>
        </authorList>
    </citation>
    <scope>NUCLEOTIDE SEQUENCE</scope>
    <source>
        <strain evidence="3">11300</strain>
    </source>
</reference>
<organism evidence="3 4">
    <name type="scientific">Candidatus Fimisoma avicola</name>
    <dbReference type="NCBI Taxonomy" id="2840826"/>
    <lineage>
        <taxon>Bacteria</taxon>
        <taxon>Bacillati</taxon>
        <taxon>Bacillota</taxon>
        <taxon>Clostridia</taxon>
        <taxon>Eubacteriales</taxon>
        <taxon>Candidatus Fimisoma</taxon>
    </lineage>
</organism>
<keyword evidence="2" id="KW-0472">Membrane</keyword>
<feature type="transmembrane region" description="Helical" evidence="2">
    <location>
        <begin position="43"/>
        <end position="61"/>
    </location>
</feature>
<gene>
    <name evidence="3" type="ORF">IAD16_06650</name>
</gene>
<protein>
    <submittedName>
        <fullName evidence="3">PrgI family protein</fullName>
    </submittedName>
</protein>
<keyword evidence="2" id="KW-1133">Transmembrane helix</keyword>
<sequence length="285" mass="32957">MDRTYDEKNLLYFCKRASSSVFLLAILAFLMWSVGFSREEGGWIWMVIAVIFAAMAVWTLLKPNFIKVDGKYIDESADKLMQRTQLLKNALEALNLDEEDLENLESMVITGYTVSPIKTEPLFRWDEEDQTARSSNYQMTLFLLDETIMFTYTQVHSLVDSEYADGSHIWRYAAITDCQLSKVVRRCVINPRKQEEKTEARFNEMTITGENGERYIYAFTEDQRENAELLQDVILERAAKRARMRKANIKKSGDIHISEDVKALLSKQEKKSVDIGIIGDDLKDL</sequence>
<evidence type="ECO:0000256" key="2">
    <source>
        <dbReference type="SAM" id="Phobius"/>
    </source>
</evidence>
<accession>A0A9D1I504</accession>
<evidence type="ECO:0000256" key="1">
    <source>
        <dbReference type="SAM" id="Coils"/>
    </source>
</evidence>
<evidence type="ECO:0000313" key="4">
    <source>
        <dbReference type="Proteomes" id="UP000824091"/>
    </source>
</evidence>
<reference evidence="3" key="2">
    <citation type="journal article" date="2021" name="PeerJ">
        <title>Extensive microbial diversity within the chicken gut microbiome revealed by metagenomics and culture.</title>
        <authorList>
            <person name="Gilroy R."/>
            <person name="Ravi A."/>
            <person name="Getino M."/>
            <person name="Pursley I."/>
            <person name="Horton D.L."/>
            <person name="Alikhan N.F."/>
            <person name="Baker D."/>
            <person name="Gharbi K."/>
            <person name="Hall N."/>
            <person name="Watson M."/>
            <person name="Adriaenssens E.M."/>
            <person name="Foster-Nyarko E."/>
            <person name="Jarju S."/>
            <person name="Secka A."/>
            <person name="Antonio M."/>
            <person name="Oren A."/>
            <person name="Chaudhuri R.R."/>
            <person name="La Ragione R."/>
            <person name="Hildebrand F."/>
            <person name="Pallen M.J."/>
        </authorList>
    </citation>
    <scope>NUCLEOTIDE SEQUENCE</scope>
    <source>
        <strain evidence="3">11300</strain>
    </source>
</reference>
<comment type="caution">
    <text evidence="3">The sequence shown here is derived from an EMBL/GenBank/DDBJ whole genome shotgun (WGS) entry which is preliminary data.</text>
</comment>
<dbReference type="EMBL" id="DVMO01000098">
    <property type="protein sequence ID" value="HIU28037.1"/>
    <property type="molecule type" value="Genomic_DNA"/>
</dbReference>
<dbReference type="Proteomes" id="UP000824091">
    <property type="component" value="Unassembled WGS sequence"/>
</dbReference>